<keyword evidence="2" id="KW-1185">Reference proteome</keyword>
<evidence type="ECO:0000313" key="2">
    <source>
        <dbReference type="Proteomes" id="UP000299102"/>
    </source>
</evidence>
<dbReference type="EMBL" id="BGZK01000413">
    <property type="protein sequence ID" value="GBP42195.1"/>
    <property type="molecule type" value="Genomic_DNA"/>
</dbReference>
<protein>
    <recommendedName>
        <fullName evidence="3">Glucuronosyltransferase</fullName>
    </recommendedName>
</protein>
<comment type="caution">
    <text evidence="1">The sequence shown here is derived from an EMBL/GenBank/DDBJ whole genome shotgun (WGS) entry which is preliminary data.</text>
</comment>
<organism evidence="1 2">
    <name type="scientific">Eumeta variegata</name>
    <name type="common">Bagworm moth</name>
    <name type="synonym">Eumeta japonica</name>
    <dbReference type="NCBI Taxonomy" id="151549"/>
    <lineage>
        <taxon>Eukaryota</taxon>
        <taxon>Metazoa</taxon>
        <taxon>Ecdysozoa</taxon>
        <taxon>Arthropoda</taxon>
        <taxon>Hexapoda</taxon>
        <taxon>Insecta</taxon>
        <taxon>Pterygota</taxon>
        <taxon>Neoptera</taxon>
        <taxon>Endopterygota</taxon>
        <taxon>Lepidoptera</taxon>
        <taxon>Glossata</taxon>
        <taxon>Ditrysia</taxon>
        <taxon>Tineoidea</taxon>
        <taxon>Psychidae</taxon>
        <taxon>Oiketicinae</taxon>
        <taxon>Eumeta</taxon>
    </lineage>
</organism>
<sequence>MATSITCCEPDTSSVLMKLFDCYTLVRKFSATEVTYITPFPRKELPPKFRQIIVDYPDDSLPGNIFTIEKILDKTVDITDVSSILSTFLNSTVNCIRHENVRNLINDPNESFDVVIIESMLLNAIAGFAAVFQAPLIWSNPAEVSWMPLSLVDEAPNPAYAPDILADYFPPLYFLATSEAVVESDQYARCFTVKWGVMQEIGEITCSTLLGAFLWNIGYVNSNTENLYEEVFVAAGKKKGIVVPPLNEVKYNASFMFSNSHVSLGGPYGCRRTSYRSRDTT</sequence>
<dbReference type="AlphaFoldDB" id="A0A4C1VWJ1"/>
<dbReference type="SUPFAM" id="SSF53756">
    <property type="entry name" value="UDP-Glycosyltransferase/glycogen phosphorylase"/>
    <property type="match status" value="1"/>
</dbReference>
<proteinExistence type="predicted"/>
<dbReference type="Proteomes" id="UP000299102">
    <property type="component" value="Unassembled WGS sequence"/>
</dbReference>
<gene>
    <name evidence="1" type="ORF">EVAR_25821_1</name>
</gene>
<evidence type="ECO:0000313" key="1">
    <source>
        <dbReference type="EMBL" id="GBP42195.1"/>
    </source>
</evidence>
<accession>A0A4C1VWJ1</accession>
<evidence type="ECO:0008006" key="3">
    <source>
        <dbReference type="Google" id="ProtNLM"/>
    </source>
</evidence>
<dbReference type="OrthoDB" id="5835829at2759"/>
<name>A0A4C1VWJ1_EUMVA</name>
<reference evidence="1 2" key="1">
    <citation type="journal article" date="2019" name="Commun. Biol.">
        <title>The bagworm genome reveals a unique fibroin gene that provides high tensile strength.</title>
        <authorList>
            <person name="Kono N."/>
            <person name="Nakamura H."/>
            <person name="Ohtoshi R."/>
            <person name="Tomita M."/>
            <person name="Numata K."/>
            <person name="Arakawa K."/>
        </authorList>
    </citation>
    <scope>NUCLEOTIDE SEQUENCE [LARGE SCALE GENOMIC DNA]</scope>
</reference>